<evidence type="ECO:0000313" key="10">
    <source>
        <dbReference type="EMBL" id="MCP2273437.1"/>
    </source>
</evidence>
<dbReference type="Gene3D" id="3.40.50.300">
    <property type="entry name" value="P-loop containing nucleotide triphosphate hydrolases"/>
    <property type="match status" value="1"/>
</dbReference>
<keyword evidence="11" id="KW-1185">Reference proteome</keyword>
<dbReference type="PANTHER" id="PTHR43442">
    <property type="entry name" value="GLUCONOKINASE-RELATED"/>
    <property type="match status" value="1"/>
</dbReference>
<comment type="similarity">
    <text evidence="2 9">Belongs to the gluconokinase GntK/GntV family.</text>
</comment>
<keyword evidence="6 9" id="KW-0418">Kinase</keyword>
<evidence type="ECO:0000256" key="5">
    <source>
        <dbReference type="ARBA" id="ARBA00022741"/>
    </source>
</evidence>
<comment type="caution">
    <text evidence="10">The sequence shown here is derived from an EMBL/GenBank/DDBJ whole genome shotgun (WGS) entry which is preliminary data.</text>
</comment>
<dbReference type="EMBL" id="JAMTCO010000016">
    <property type="protein sequence ID" value="MCP2273437.1"/>
    <property type="molecule type" value="Genomic_DNA"/>
</dbReference>
<accession>A0ABT1ILA2</accession>
<dbReference type="InterPro" id="IPR006001">
    <property type="entry name" value="Therm_gnt_kin"/>
</dbReference>
<dbReference type="SUPFAM" id="SSF52540">
    <property type="entry name" value="P-loop containing nucleoside triphosphate hydrolases"/>
    <property type="match status" value="1"/>
</dbReference>
<evidence type="ECO:0000256" key="2">
    <source>
        <dbReference type="ARBA" id="ARBA00008420"/>
    </source>
</evidence>
<comment type="catalytic activity">
    <reaction evidence="8 9">
        <text>D-gluconate + ATP = 6-phospho-D-gluconate + ADP + H(+)</text>
        <dbReference type="Rhea" id="RHEA:19433"/>
        <dbReference type="ChEBI" id="CHEBI:15378"/>
        <dbReference type="ChEBI" id="CHEBI:18391"/>
        <dbReference type="ChEBI" id="CHEBI:30616"/>
        <dbReference type="ChEBI" id="CHEBI:58759"/>
        <dbReference type="ChEBI" id="CHEBI:456216"/>
        <dbReference type="EC" id="2.7.1.12"/>
    </reaction>
</comment>
<proteinExistence type="inferred from homology"/>
<gene>
    <name evidence="10" type="ORF">LV75_005966</name>
</gene>
<dbReference type="InterPro" id="IPR027417">
    <property type="entry name" value="P-loop_NTPase"/>
</dbReference>
<reference evidence="10 11" key="1">
    <citation type="submission" date="2022-06" db="EMBL/GenBank/DDBJ databases">
        <title>Genomic Encyclopedia of Archaeal and Bacterial Type Strains, Phase II (KMG-II): from individual species to whole genera.</title>
        <authorList>
            <person name="Goeker M."/>
        </authorList>
    </citation>
    <scope>NUCLEOTIDE SEQUENCE [LARGE SCALE GENOMIC DNA]</scope>
    <source>
        <strain evidence="10 11">DSM 44255</strain>
    </source>
</reference>
<dbReference type="Proteomes" id="UP001205185">
    <property type="component" value="Unassembled WGS sequence"/>
</dbReference>
<sequence>MHTVVVVMGVAGSGKTTVAGLLAERLGVPLAEADEFHPAANIAKMRSGVPLTDEDRWPWLAAIADWIAERGHDIGGIVTCSALKRSYRDLLAADARVFFVHLTGSRDLLAHRMRGRSGHFMPVSLLDSQLADLQPLTDGEPGIELDIAAPPDHLAEAAARATAEFEGDQP</sequence>
<evidence type="ECO:0000256" key="6">
    <source>
        <dbReference type="ARBA" id="ARBA00022777"/>
    </source>
</evidence>
<protein>
    <recommendedName>
        <fullName evidence="3 9">Gluconokinase</fullName>
        <ecNumber evidence="3 9">2.7.1.12</ecNumber>
    </recommendedName>
</protein>
<keyword evidence="7 9" id="KW-0067">ATP-binding</keyword>
<evidence type="ECO:0000313" key="11">
    <source>
        <dbReference type="Proteomes" id="UP001205185"/>
    </source>
</evidence>
<evidence type="ECO:0000256" key="1">
    <source>
        <dbReference type="ARBA" id="ARBA00004761"/>
    </source>
</evidence>
<evidence type="ECO:0000256" key="4">
    <source>
        <dbReference type="ARBA" id="ARBA00022679"/>
    </source>
</evidence>
<keyword evidence="4 9" id="KW-0808">Transferase</keyword>
<dbReference type="PANTHER" id="PTHR43442:SF3">
    <property type="entry name" value="GLUCONOKINASE-RELATED"/>
    <property type="match status" value="1"/>
</dbReference>
<evidence type="ECO:0000256" key="7">
    <source>
        <dbReference type="ARBA" id="ARBA00022840"/>
    </source>
</evidence>
<evidence type="ECO:0000256" key="9">
    <source>
        <dbReference type="RuleBase" id="RU363066"/>
    </source>
</evidence>
<comment type="pathway">
    <text evidence="1">Carbohydrate acid metabolism.</text>
</comment>
<evidence type="ECO:0000256" key="3">
    <source>
        <dbReference type="ARBA" id="ARBA00012054"/>
    </source>
</evidence>
<dbReference type="NCBIfam" id="TIGR01313">
    <property type="entry name" value="therm_gnt_kin"/>
    <property type="match status" value="1"/>
</dbReference>
<dbReference type="Pfam" id="PF13671">
    <property type="entry name" value="AAA_33"/>
    <property type="match status" value="1"/>
</dbReference>
<keyword evidence="5 9" id="KW-0547">Nucleotide-binding</keyword>
<organism evidence="10 11">
    <name type="scientific">Actinokineospora diospyrosa</name>
    <dbReference type="NCBI Taxonomy" id="103728"/>
    <lineage>
        <taxon>Bacteria</taxon>
        <taxon>Bacillati</taxon>
        <taxon>Actinomycetota</taxon>
        <taxon>Actinomycetes</taxon>
        <taxon>Pseudonocardiales</taxon>
        <taxon>Pseudonocardiaceae</taxon>
        <taxon>Actinokineospora</taxon>
    </lineage>
</organism>
<dbReference type="CDD" id="cd02021">
    <property type="entry name" value="GntK"/>
    <property type="match status" value="1"/>
</dbReference>
<name>A0ABT1ILA2_9PSEU</name>
<evidence type="ECO:0000256" key="8">
    <source>
        <dbReference type="ARBA" id="ARBA00048090"/>
    </source>
</evidence>
<dbReference type="EC" id="2.7.1.12" evidence="3 9"/>